<reference evidence="10" key="1">
    <citation type="submission" date="2022-10" db="EMBL/GenBank/DDBJ databases">
        <title>Genome assembly of Pristionchus species.</title>
        <authorList>
            <person name="Yoshida K."/>
            <person name="Sommer R.J."/>
        </authorList>
    </citation>
    <scope>NUCLEOTIDE SEQUENCE [LARGE SCALE GENOMIC DNA]</scope>
    <source>
        <strain evidence="10">RS5460</strain>
    </source>
</reference>
<dbReference type="GO" id="GO:0005634">
    <property type="term" value="C:nucleus"/>
    <property type="evidence" value="ECO:0007669"/>
    <property type="project" value="UniProtKB-SubCell"/>
</dbReference>
<keyword evidence="5" id="KW-0597">Phosphoprotein</keyword>
<dbReference type="GO" id="GO:0010948">
    <property type="term" value="P:negative regulation of cell cycle process"/>
    <property type="evidence" value="ECO:0007669"/>
    <property type="project" value="UniProtKB-ARBA"/>
</dbReference>
<dbReference type="GO" id="GO:1901990">
    <property type="term" value="P:regulation of mitotic cell cycle phase transition"/>
    <property type="evidence" value="ECO:0007669"/>
    <property type="project" value="UniProtKB-ARBA"/>
</dbReference>
<evidence type="ECO:0000256" key="7">
    <source>
        <dbReference type="ARBA" id="ARBA00064351"/>
    </source>
</evidence>
<evidence type="ECO:0000256" key="1">
    <source>
        <dbReference type="ARBA" id="ARBA00004123"/>
    </source>
</evidence>
<feature type="compositionally biased region" description="Polar residues" evidence="8">
    <location>
        <begin position="18"/>
        <end position="30"/>
    </location>
</feature>
<comment type="subcellular location">
    <subcellularLocation>
        <location evidence="2">Cytoplasm</location>
    </subcellularLocation>
    <subcellularLocation>
        <location evidence="1">Nucleus</location>
    </subcellularLocation>
</comment>
<feature type="compositionally biased region" description="Basic and acidic residues" evidence="8">
    <location>
        <begin position="632"/>
        <end position="650"/>
    </location>
</feature>
<dbReference type="GO" id="GO:0035556">
    <property type="term" value="P:intracellular signal transduction"/>
    <property type="evidence" value="ECO:0007669"/>
    <property type="project" value="UniProtKB-ARBA"/>
</dbReference>
<dbReference type="PANTHER" id="PTHR10257">
    <property type="entry name" value="SERINE/THREONINE PROTEIN PHOSPHATASE 2A PP2A REGULATORY SUBUNIT B"/>
    <property type="match status" value="1"/>
</dbReference>
<dbReference type="GO" id="GO:0005829">
    <property type="term" value="C:cytosol"/>
    <property type="evidence" value="ECO:0007669"/>
    <property type="project" value="TreeGrafter"/>
</dbReference>
<dbReference type="GO" id="GO:0098813">
    <property type="term" value="P:nuclear chromosome segregation"/>
    <property type="evidence" value="ECO:0007669"/>
    <property type="project" value="UniProtKB-ARBA"/>
</dbReference>
<comment type="similarity">
    <text evidence="3">Belongs to the phosphatase 2A regulatory subunit B56 family.</text>
</comment>
<name>A0AAN5DAB2_9BILA</name>
<feature type="compositionally biased region" description="Basic and acidic residues" evidence="8">
    <location>
        <begin position="108"/>
        <end position="130"/>
    </location>
</feature>
<accession>A0AAN5DAB2</accession>
<evidence type="ECO:0000256" key="6">
    <source>
        <dbReference type="ARBA" id="ARBA00023242"/>
    </source>
</evidence>
<feature type="compositionally biased region" description="Basic and acidic residues" evidence="8">
    <location>
        <begin position="659"/>
        <end position="683"/>
    </location>
</feature>
<gene>
    <name evidence="9" type="ORF">PMAYCL1PPCAC_29961</name>
</gene>
<evidence type="ECO:0000256" key="8">
    <source>
        <dbReference type="SAM" id="MobiDB-lite"/>
    </source>
</evidence>
<evidence type="ECO:0000313" key="10">
    <source>
        <dbReference type="Proteomes" id="UP001328107"/>
    </source>
</evidence>
<dbReference type="InterPro" id="IPR002554">
    <property type="entry name" value="PP2A_B56"/>
</dbReference>
<dbReference type="Gene3D" id="1.25.10.10">
    <property type="entry name" value="Leucine-rich Repeat Variant"/>
    <property type="match status" value="1"/>
</dbReference>
<keyword evidence="10" id="KW-1185">Reference proteome</keyword>
<dbReference type="GO" id="GO:0072542">
    <property type="term" value="F:protein phosphatase activator activity"/>
    <property type="evidence" value="ECO:0007669"/>
    <property type="project" value="TreeGrafter"/>
</dbReference>
<feature type="region of interest" description="Disordered" evidence="8">
    <location>
        <begin position="1"/>
        <end position="164"/>
    </location>
</feature>
<feature type="compositionally biased region" description="Polar residues" evidence="8">
    <location>
        <begin position="76"/>
        <end position="85"/>
    </location>
</feature>
<dbReference type="GO" id="GO:0000775">
    <property type="term" value="C:chromosome, centromeric region"/>
    <property type="evidence" value="ECO:0007669"/>
    <property type="project" value="UniProtKB-ARBA"/>
</dbReference>
<dbReference type="GO" id="GO:0000159">
    <property type="term" value="C:protein phosphatase type 2A complex"/>
    <property type="evidence" value="ECO:0007669"/>
    <property type="project" value="InterPro"/>
</dbReference>
<comment type="caution">
    <text evidence="9">The sequence shown here is derived from an EMBL/GenBank/DDBJ whole genome shotgun (WGS) entry which is preliminary data.</text>
</comment>
<dbReference type="InterPro" id="IPR016024">
    <property type="entry name" value="ARM-type_fold"/>
</dbReference>
<dbReference type="EMBL" id="BTRK01000006">
    <property type="protein sequence ID" value="GMR59766.1"/>
    <property type="molecule type" value="Genomic_DNA"/>
</dbReference>
<organism evidence="9 10">
    <name type="scientific">Pristionchus mayeri</name>
    <dbReference type="NCBI Taxonomy" id="1317129"/>
    <lineage>
        <taxon>Eukaryota</taxon>
        <taxon>Metazoa</taxon>
        <taxon>Ecdysozoa</taxon>
        <taxon>Nematoda</taxon>
        <taxon>Chromadorea</taxon>
        <taxon>Rhabditida</taxon>
        <taxon>Rhabditina</taxon>
        <taxon>Diplogasteromorpha</taxon>
        <taxon>Diplogasteroidea</taxon>
        <taxon>Neodiplogasteridae</taxon>
        <taxon>Pristionchus</taxon>
    </lineage>
</organism>
<dbReference type="Pfam" id="PF01603">
    <property type="entry name" value="B56"/>
    <property type="match status" value="1"/>
</dbReference>
<comment type="subunit">
    <text evidence="7">PP2A consists of a common heterodimeric core enzyme, composed of a 36 kDa catalytic subunit (subunit C) and a 65 kDa constant regulatory subunit (PR65 or subunit A), that associates with a variety of regulatory subunits. Proteins that associate with the core dimer include three families of regulatory subunits B (the R2/B/PR55/B55, R3/B''/PR72/PR130/PR59 and R5/B'/B56 families), the 48 kDa variable regulatory subunit, viral proteins, and cell signaling molecules.</text>
</comment>
<sequence>VRLRPPDPTPSATLFAGATSTLRNRVAASSSMLKSKRKEKDKMEKQPDKADKPSTSGVSSTTSSKPATESKGRTAASHQPVQQEASVMPEGEEKEVQPSSSAAATAEGGEKEKRPIPTIELEKSESKAEEVPPDAPPPTALKKNSYGGGPSISRRDRRQSSSLFTISQDRQLTKLAAIKDVADPEREELIIQKIRQCTVVFDFSTDPLSDLKYKEVKRAALNEMNEYMSSHRGFLTEAVYPVAINMLSTNLFRSLSPPSNPAGAEYDPDEDEPTLEVAWPHLQLVYEFFLRLLETPDFQPPVAKRFIDQSFVFKLLELMDSEDPRERDFLKTTLHRIYGKFLNLRAFIRKQMNHIFYSFIYETERHNGIAELLEILGSIINGFAIPLKEEHRTFLLRVLLPLHKVKSLSVYHPQLAYCIVQFIEKDPGLTESVILGLLKFWPKIHSPKEVMFLNELEEILDVIEPAEFQRVMKPLFAQIARCVSSPHFQVAERALYYWNNEYVMSLIGENAQTILPIIFPALYKNSKSHWNKTIHGLIYNALKLSMEINQKLFDECSQNYAKERESERINQAAKEKVWEKIEAHAKANPLFPSVSPLFNDPDGDMPVMVRRRLAAEAAARDEKIIDSEALRKESVDRSRAEAESRQEKPFNTRLSDLPPDEHTQRALDEYKRHDAYLPKVQSE</sequence>
<keyword evidence="4" id="KW-0963">Cytoplasm</keyword>
<dbReference type="SUPFAM" id="SSF48371">
    <property type="entry name" value="ARM repeat"/>
    <property type="match status" value="1"/>
</dbReference>
<evidence type="ECO:0000256" key="2">
    <source>
        <dbReference type="ARBA" id="ARBA00004496"/>
    </source>
</evidence>
<feature type="region of interest" description="Disordered" evidence="8">
    <location>
        <begin position="632"/>
        <end position="683"/>
    </location>
</feature>
<dbReference type="InterPro" id="IPR011989">
    <property type="entry name" value="ARM-like"/>
</dbReference>
<keyword evidence="6" id="KW-0539">Nucleus</keyword>
<dbReference type="PANTHER" id="PTHR10257:SF3">
    <property type="entry name" value="SERINE_THREONINE-PROTEIN PHOSPHATASE 2A 56 KDA REGULATORY SUBUNIT GAMMA ISOFORM"/>
    <property type="match status" value="1"/>
</dbReference>
<evidence type="ECO:0000313" key="9">
    <source>
        <dbReference type="EMBL" id="GMR59766.1"/>
    </source>
</evidence>
<evidence type="ECO:0000256" key="3">
    <source>
        <dbReference type="ARBA" id="ARBA00009745"/>
    </source>
</evidence>
<dbReference type="GO" id="GO:0051754">
    <property type="term" value="P:meiotic sister chromatid cohesion, centromeric"/>
    <property type="evidence" value="ECO:0007669"/>
    <property type="project" value="UniProtKB-ARBA"/>
</dbReference>
<evidence type="ECO:0000256" key="5">
    <source>
        <dbReference type="ARBA" id="ARBA00022553"/>
    </source>
</evidence>
<dbReference type="AlphaFoldDB" id="A0AAN5DAB2"/>
<proteinExistence type="inferred from homology"/>
<dbReference type="FunFam" id="1.25.10.10:FF:000016">
    <property type="entry name" value="Serine/threonine-protein phosphatase 2A 56 kDa regulatory subunit"/>
    <property type="match status" value="1"/>
</dbReference>
<feature type="non-terminal residue" evidence="9">
    <location>
        <position position="1"/>
    </location>
</feature>
<dbReference type="PIRSF" id="PIRSF028043">
    <property type="entry name" value="PP2A_B56"/>
    <property type="match status" value="1"/>
</dbReference>
<dbReference type="Proteomes" id="UP001328107">
    <property type="component" value="Unassembled WGS sequence"/>
</dbReference>
<feature type="compositionally biased region" description="Low complexity" evidence="8">
    <location>
        <begin position="54"/>
        <end position="64"/>
    </location>
</feature>
<evidence type="ECO:0000256" key="4">
    <source>
        <dbReference type="ARBA" id="ARBA00022490"/>
    </source>
</evidence>
<evidence type="ECO:0008006" key="11">
    <source>
        <dbReference type="Google" id="ProtNLM"/>
    </source>
</evidence>
<protein>
    <recommendedName>
        <fullName evidence="11">Serine/threonine protein phosphatase 2A regulatory subunit</fullName>
    </recommendedName>
</protein>
<feature type="compositionally biased region" description="Basic and acidic residues" evidence="8">
    <location>
        <begin position="38"/>
        <end position="52"/>
    </location>
</feature>